<protein>
    <submittedName>
        <fullName evidence="2">Uncharacterized protein</fullName>
    </submittedName>
</protein>
<gene>
    <name evidence="2" type="ORF">AWC04_01550</name>
</gene>
<dbReference type="OrthoDB" id="4727254at2"/>
<feature type="region of interest" description="Disordered" evidence="1">
    <location>
        <begin position="236"/>
        <end position="446"/>
    </location>
</feature>
<feature type="compositionally biased region" description="Low complexity" evidence="1">
    <location>
        <begin position="312"/>
        <end position="324"/>
    </location>
</feature>
<feature type="compositionally biased region" description="Pro residues" evidence="1">
    <location>
        <begin position="268"/>
        <end position="282"/>
    </location>
</feature>
<accession>A0A1X1RLJ7</accession>
<dbReference type="EMBL" id="LQOJ01000010">
    <property type="protein sequence ID" value="ORV09145.1"/>
    <property type="molecule type" value="Genomic_DNA"/>
</dbReference>
<proteinExistence type="predicted"/>
<evidence type="ECO:0000256" key="1">
    <source>
        <dbReference type="SAM" id="MobiDB-lite"/>
    </source>
</evidence>
<organism evidence="2 3">
    <name type="scientific">Mycolicibacterium fallax</name>
    <name type="common">Mycobacterium fallax</name>
    <dbReference type="NCBI Taxonomy" id="1793"/>
    <lineage>
        <taxon>Bacteria</taxon>
        <taxon>Bacillati</taxon>
        <taxon>Actinomycetota</taxon>
        <taxon>Actinomycetes</taxon>
        <taxon>Mycobacteriales</taxon>
        <taxon>Mycobacteriaceae</taxon>
        <taxon>Mycolicibacterium</taxon>
    </lineage>
</organism>
<feature type="compositionally biased region" description="Pro residues" evidence="1">
    <location>
        <begin position="252"/>
        <end position="261"/>
    </location>
</feature>
<feature type="compositionally biased region" description="Acidic residues" evidence="1">
    <location>
        <begin position="352"/>
        <end position="411"/>
    </location>
</feature>
<dbReference type="Proteomes" id="UP000193484">
    <property type="component" value="Unassembled WGS sequence"/>
</dbReference>
<evidence type="ECO:0000313" key="2">
    <source>
        <dbReference type="EMBL" id="ORV09145.1"/>
    </source>
</evidence>
<dbReference type="AlphaFoldDB" id="A0A1X1RLJ7"/>
<name>A0A1X1RLJ7_MYCFA</name>
<keyword evidence="3" id="KW-1185">Reference proteome</keyword>
<dbReference type="RefSeq" id="WP_085092557.1">
    <property type="nucleotide sequence ID" value="NZ_AP022603.1"/>
</dbReference>
<feature type="compositionally biased region" description="Low complexity" evidence="1">
    <location>
        <begin position="236"/>
        <end position="251"/>
    </location>
</feature>
<evidence type="ECO:0000313" key="3">
    <source>
        <dbReference type="Proteomes" id="UP000193484"/>
    </source>
</evidence>
<feature type="compositionally biased region" description="Pro residues" evidence="1">
    <location>
        <begin position="289"/>
        <end position="304"/>
    </location>
</feature>
<comment type="caution">
    <text evidence="2">The sequence shown here is derived from an EMBL/GenBank/DDBJ whole genome shotgun (WGS) entry which is preliminary data.</text>
</comment>
<dbReference type="STRING" id="1793.AWC04_01550"/>
<sequence>MAARYDVAARLAEGREAIEEIGGYVWAAHLRGFQHPDLTLHPGQVRDWYATEDGLDLAALDADCATLRALGERAAEALRDGGEQRRALAAAWAGGSGGAAQGFLDRHLAAAELVCGRLRGALRCYGGLRDRLWEAVDAKVSAVAAVLGAAAGRRADWRAASAAVIAGGTDEAVLRTVDDEVKPFVVQHVCGEWLSAMRTALGAVDEACRGAAAELAAAPPAFFEVPGDLVPPPPMALAGPGMAPPAGSAAGAPPPGEPLGAPPLGAEPVPPPTTAPTTPPATVPAAAAVPPPAPDPGFAAPPSPAGSGGSPLPGLGIPDLGIPDFGVPESGSPDFGALEDVGPVDEPGPDANEAEPEDAEPEEAEPEEAEPEDAEPEDAEPEDADDPGPDDADPEDPDADDSEPADPDAADPESAAEPVLAEPEVTADPPATPCEIAADALPQVGA</sequence>
<reference evidence="2 3" key="1">
    <citation type="submission" date="2016-01" db="EMBL/GenBank/DDBJ databases">
        <title>The new phylogeny of the genus Mycobacterium.</title>
        <authorList>
            <person name="Tarcisio F."/>
            <person name="Conor M."/>
            <person name="Antonella G."/>
            <person name="Elisabetta G."/>
            <person name="Giulia F.S."/>
            <person name="Sara T."/>
            <person name="Anna F."/>
            <person name="Clotilde B."/>
            <person name="Roberto B."/>
            <person name="Veronica D.S."/>
            <person name="Fabio R."/>
            <person name="Monica P."/>
            <person name="Olivier J."/>
            <person name="Enrico T."/>
            <person name="Nicola S."/>
        </authorList>
    </citation>
    <scope>NUCLEOTIDE SEQUENCE [LARGE SCALE GENOMIC DNA]</scope>
    <source>
        <strain evidence="2 3">DSM 44179</strain>
    </source>
</reference>